<organism evidence="2 3">
    <name type="scientific">Euphydryas editha</name>
    <name type="common">Edith's checkerspot</name>
    <dbReference type="NCBI Taxonomy" id="104508"/>
    <lineage>
        <taxon>Eukaryota</taxon>
        <taxon>Metazoa</taxon>
        <taxon>Ecdysozoa</taxon>
        <taxon>Arthropoda</taxon>
        <taxon>Hexapoda</taxon>
        <taxon>Insecta</taxon>
        <taxon>Pterygota</taxon>
        <taxon>Neoptera</taxon>
        <taxon>Endopterygota</taxon>
        <taxon>Lepidoptera</taxon>
        <taxon>Glossata</taxon>
        <taxon>Ditrysia</taxon>
        <taxon>Papilionoidea</taxon>
        <taxon>Nymphalidae</taxon>
        <taxon>Nymphalinae</taxon>
        <taxon>Euphydryas</taxon>
    </lineage>
</organism>
<feature type="compositionally biased region" description="Low complexity" evidence="1">
    <location>
        <begin position="401"/>
        <end position="416"/>
    </location>
</feature>
<name>A0AAU9V824_EUPED</name>
<dbReference type="AlphaFoldDB" id="A0AAU9V824"/>
<reference evidence="2" key="1">
    <citation type="submission" date="2022-03" db="EMBL/GenBank/DDBJ databases">
        <authorList>
            <person name="Tunstrom K."/>
        </authorList>
    </citation>
    <scope>NUCLEOTIDE SEQUENCE</scope>
</reference>
<evidence type="ECO:0000313" key="3">
    <source>
        <dbReference type="Proteomes" id="UP001153954"/>
    </source>
</evidence>
<protein>
    <submittedName>
        <fullName evidence="2">Uncharacterized protein</fullName>
    </submittedName>
</protein>
<sequence>MTPQQLEILAEGLAAEEIMRTKRSSAQSLTSAVVSKASSGIQSKIGFLSQASAGASSFITSASSKSGHEQGYSYEPHEEKVDYWSLKKSILHTLFQAIKAITGGVTILKGQLIKGGGALAATIGKAISSKGDVVSNFGKKIVSSAVSKDKKPISTAVYGPPPTAHIEYGPPSAYGATAPAHFSHTGPASPTGFAPHKYPSHLDGRGKLSGVHAGLVILTPLGDAIPSESQTPGSNHIAPPPSFLNSVYSAIQNVFSTSPPIHDDTLVDHVPPPPQPVPPFRPTAWGAVNSYGAPAMADTYTDYGPIYPPYDYATSKLSVAPPIYKQSKGLTPSKIKKINSNLEKLNKYITENQRSSEVEPRLNKDFAEMVRKGLVPLLPTPVITDNEIGVLPADFLPDPITTTTSTTTTIPTTTTTQSPKNSTETESTRRKKDTKFILRGNRIVQV</sequence>
<dbReference type="EMBL" id="CAKOGL010000028">
    <property type="protein sequence ID" value="CAH2105290.1"/>
    <property type="molecule type" value="Genomic_DNA"/>
</dbReference>
<keyword evidence="3" id="KW-1185">Reference proteome</keyword>
<accession>A0AAU9V824</accession>
<gene>
    <name evidence="2" type="ORF">EEDITHA_LOCUS19570</name>
</gene>
<evidence type="ECO:0000313" key="2">
    <source>
        <dbReference type="EMBL" id="CAH2105290.1"/>
    </source>
</evidence>
<proteinExistence type="predicted"/>
<dbReference type="Proteomes" id="UP001153954">
    <property type="component" value="Unassembled WGS sequence"/>
</dbReference>
<comment type="caution">
    <text evidence="2">The sequence shown here is derived from an EMBL/GenBank/DDBJ whole genome shotgun (WGS) entry which is preliminary data.</text>
</comment>
<evidence type="ECO:0000256" key="1">
    <source>
        <dbReference type="SAM" id="MobiDB-lite"/>
    </source>
</evidence>
<feature type="region of interest" description="Disordered" evidence="1">
    <location>
        <begin position="401"/>
        <end position="431"/>
    </location>
</feature>